<reference evidence="2" key="1">
    <citation type="submission" date="2016-07" db="EMBL/GenBank/DDBJ databases">
        <authorList>
            <person name="Florea S."/>
            <person name="Webb J.S."/>
            <person name="Jaromczyk J."/>
            <person name="Schardl C.L."/>
        </authorList>
    </citation>
    <scope>NUCLEOTIDE SEQUENCE [LARGE SCALE GENOMIC DNA]</scope>
    <source>
        <strain evidence="2">MIT 01-6242</strain>
    </source>
</reference>
<organism evidence="1 2">
    <name type="scientific">Helicobacter enhydrae</name>
    <dbReference type="NCBI Taxonomy" id="222136"/>
    <lineage>
        <taxon>Bacteria</taxon>
        <taxon>Pseudomonadati</taxon>
        <taxon>Campylobacterota</taxon>
        <taxon>Epsilonproteobacteria</taxon>
        <taxon>Campylobacterales</taxon>
        <taxon>Helicobacteraceae</taxon>
        <taxon>Helicobacter</taxon>
    </lineage>
</organism>
<dbReference type="Proteomes" id="UP000092884">
    <property type="component" value="Chromosome"/>
</dbReference>
<evidence type="ECO:0000313" key="1">
    <source>
        <dbReference type="EMBL" id="ANV98340.1"/>
    </source>
</evidence>
<proteinExistence type="predicted"/>
<dbReference type="AlphaFoldDB" id="A0A1B1U6G7"/>
<evidence type="ECO:0000313" key="2">
    <source>
        <dbReference type="Proteomes" id="UP000092884"/>
    </source>
</evidence>
<accession>A0A1B1U6G7</accession>
<sequence>MKSLIKNIGDSLKELTKGNRHYFNGGEESLLNIKSVLAEFEKTENVAHLVQALQNISQAMENDEMENNAKITSSKKIIENLLLWNKMYPKRIKKLEAPTIVFNQIYRTNRIEIPFDEDGFKGLNFEYENLFFTSYTRETFQQEVDFFNQYKIKSISMIENEEKELDGLTQEIVKNNMLEILERGFQLLGYEKKKLDNLEMILLNNPLKFIKNVGSLQNMQNLPLKSL</sequence>
<dbReference type="EMBL" id="CP016503">
    <property type="protein sequence ID" value="ANV98340.1"/>
    <property type="molecule type" value="Genomic_DNA"/>
</dbReference>
<protein>
    <submittedName>
        <fullName evidence="1">Uncharacterized protein</fullName>
    </submittedName>
</protein>
<gene>
    <name evidence="1" type="ORF">BBW65_05785</name>
</gene>
<keyword evidence="2" id="KW-1185">Reference proteome</keyword>
<dbReference type="KEGG" id="het:BBW65_05785"/>
<name>A0A1B1U6G7_9HELI</name>